<dbReference type="AlphaFoldDB" id="A0A1G7WW08"/>
<name>A0A1G7WW08_9ACTN</name>
<proteinExistence type="predicted"/>
<evidence type="ECO:0000256" key="1">
    <source>
        <dbReference type="SAM" id="MobiDB-lite"/>
    </source>
</evidence>
<dbReference type="RefSeq" id="WP_131801503.1">
    <property type="nucleotide sequence ID" value="NZ_FNCF01000005.1"/>
</dbReference>
<gene>
    <name evidence="3" type="ORF">SAMN05660324_3529</name>
</gene>
<dbReference type="SMART" id="SM00901">
    <property type="entry name" value="FRG"/>
    <property type="match status" value="1"/>
</dbReference>
<dbReference type="Pfam" id="PF08867">
    <property type="entry name" value="FRG"/>
    <property type="match status" value="1"/>
</dbReference>
<keyword evidence="4" id="KW-1185">Reference proteome</keyword>
<dbReference type="InterPro" id="IPR014966">
    <property type="entry name" value="FRG-dom"/>
</dbReference>
<feature type="domain" description="FRG" evidence="2">
    <location>
        <begin position="36"/>
        <end position="140"/>
    </location>
</feature>
<dbReference type="EMBL" id="FNCF01000005">
    <property type="protein sequence ID" value="SDG76115.1"/>
    <property type="molecule type" value="Genomic_DNA"/>
</dbReference>
<dbReference type="Proteomes" id="UP000198863">
    <property type="component" value="Unassembled WGS sequence"/>
</dbReference>
<accession>A0A1G7WW08</accession>
<sequence length="316" mass="34420">MAEQADPQWVRSGWGHRVESQDEAYRAVMRIVSLAPHRRYVWRGCTSSRLRVRSGLLRELVVDEADPLPDELLVRQNELAILRAARAWGPGTGPAATDLDLLAHLQQHGLPTRLLDVTDNPMTGLWFACEGGDDVSGVLLALDVTGLPTYPTTDPRQGSGGPAEPPARSLRQALRRSALDARPFLVRPAVPSARMAAQEGLFLSGVVPAFAPQCGVDGLPLRLGTPPGREKLAVLFGERQRRAGRPTRLPLCALVVPPGLKATIRNHLTALNRRRSVLYPDVEGFRDAYRGDHVDLDLDAVRPVVSAHDDVDAGEP</sequence>
<dbReference type="OrthoDB" id="9816036at2"/>
<evidence type="ECO:0000313" key="3">
    <source>
        <dbReference type="EMBL" id="SDG76115.1"/>
    </source>
</evidence>
<evidence type="ECO:0000313" key="4">
    <source>
        <dbReference type="Proteomes" id="UP000198863"/>
    </source>
</evidence>
<organism evidence="3 4">
    <name type="scientific">Klenkia brasiliensis</name>
    <dbReference type="NCBI Taxonomy" id="333142"/>
    <lineage>
        <taxon>Bacteria</taxon>
        <taxon>Bacillati</taxon>
        <taxon>Actinomycetota</taxon>
        <taxon>Actinomycetes</taxon>
        <taxon>Geodermatophilales</taxon>
        <taxon>Geodermatophilaceae</taxon>
        <taxon>Klenkia</taxon>
    </lineage>
</organism>
<reference evidence="4" key="1">
    <citation type="submission" date="2016-10" db="EMBL/GenBank/DDBJ databases">
        <authorList>
            <person name="Varghese N."/>
            <person name="Submissions S."/>
        </authorList>
    </citation>
    <scope>NUCLEOTIDE SEQUENCE [LARGE SCALE GENOMIC DNA]</scope>
    <source>
        <strain evidence="4">DSM 44526</strain>
    </source>
</reference>
<feature type="region of interest" description="Disordered" evidence="1">
    <location>
        <begin position="149"/>
        <end position="170"/>
    </location>
</feature>
<protein>
    <submittedName>
        <fullName evidence="3">FRG domain-containing protein</fullName>
    </submittedName>
</protein>
<evidence type="ECO:0000259" key="2">
    <source>
        <dbReference type="SMART" id="SM00901"/>
    </source>
</evidence>